<dbReference type="PROSITE" id="PS50112">
    <property type="entry name" value="PAS"/>
    <property type="match status" value="1"/>
</dbReference>
<evidence type="ECO:0000313" key="4">
    <source>
        <dbReference type="Proteomes" id="UP000006461"/>
    </source>
</evidence>
<dbReference type="HOGENOM" id="CLU_670226_0_0_11"/>
<dbReference type="PROSITE" id="PS51257">
    <property type="entry name" value="PROKAR_LIPOPROTEIN"/>
    <property type="match status" value="1"/>
</dbReference>
<keyword evidence="4" id="KW-1185">Reference proteome</keyword>
<sequence length="444" mass="46820">MRDQHLTRGGVLGLAVGAACSLVYAGDHLGLVGGHVAAARDAALIAIGAAAWAIGRSARSGAAPGGRSTARDEVGEEVVWECDATGRFTHASPQCLELLGYAPQERGALSLFDVAHPDEHALLADLLASGSGWRRRPFRCVTRDGTPVWLRSTAVPQVDGLGRFSGLLGASHRDWDGPPPETTATSAAVLQVLAGDAVRTAFQPIVSLVDGRLLGAEALARFTVPDDERTTQDWFADAARAGLGIDLEVHAVRRALRAATALPEDAYVAVNLSPETLLWPGLPDVLREAPVPLARIVVELTEHSAVEDYDGLAAVLQPLRDSGLRLAVDDAGAGYATFRHILRLAPDVIKLDSSLISGIDGDPARQALAGAVVAFAREVRGVVVAEGIERPAELAVVLGLGVDAGQGYLLDPPSTDERDWRRWRDWDGPARLRRGAAGLLSARS</sequence>
<dbReference type="PANTHER" id="PTHR33121">
    <property type="entry name" value="CYCLIC DI-GMP PHOSPHODIESTERASE PDEF"/>
    <property type="match status" value="1"/>
</dbReference>
<dbReference type="PANTHER" id="PTHR33121:SF76">
    <property type="entry name" value="SIGNALING PROTEIN"/>
    <property type="match status" value="1"/>
</dbReference>
<reference evidence="3 4" key="1">
    <citation type="journal article" date="2012" name="J. Bacteriol.">
        <title>Genome Sequence of Radiation-Resistant Modestobacter marinus Strain BC501, a Representative Actinobacterium That Thrives on Calcareous Stone Surfaces.</title>
        <authorList>
            <person name="Normand P."/>
            <person name="Gury J."/>
            <person name="Pujic P."/>
            <person name="Chouaia B."/>
            <person name="Crotti E."/>
            <person name="Brusetti L."/>
            <person name="Daffonchio D."/>
            <person name="Vacherie B."/>
            <person name="Barbe V."/>
            <person name="Medigue C."/>
            <person name="Calteau A."/>
            <person name="Ghodhbane-Gtari F."/>
            <person name="Essoussi I."/>
            <person name="Nouioui I."/>
            <person name="Abbassi-Ghozzi I."/>
            <person name="Gtari M."/>
        </authorList>
    </citation>
    <scope>NUCLEOTIDE SEQUENCE [LARGE SCALE GENOMIC DNA]</scope>
    <source>
        <strain evidence="4">BC 501</strain>
    </source>
</reference>
<dbReference type="InterPro" id="IPR035919">
    <property type="entry name" value="EAL_sf"/>
</dbReference>
<accession>I4EVM3</accession>
<dbReference type="OMA" id="HSAVEDY"/>
<dbReference type="InterPro" id="IPR050706">
    <property type="entry name" value="Cyclic-di-GMP_PDE-like"/>
</dbReference>
<dbReference type="PROSITE" id="PS50883">
    <property type="entry name" value="EAL"/>
    <property type="match status" value="1"/>
</dbReference>
<dbReference type="EMBL" id="FO203431">
    <property type="protein sequence ID" value="CCH87436.1"/>
    <property type="molecule type" value="Genomic_DNA"/>
</dbReference>
<proteinExistence type="predicted"/>
<feature type="domain" description="PAS" evidence="1">
    <location>
        <begin position="83"/>
        <end position="127"/>
    </location>
</feature>
<evidence type="ECO:0000259" key="2">
    <source>
        <dbReference type="PROSITE" id="PS50883"/>
    </source>
</evidence>
<protein>
    <submittedName>
        <fullName evidence="3">Diguanylate phosphodiesterase</fullName>
    </submittedName>
</protein>
<dbReference type="STRING" id="477641.MODMU_2001"/>
<dbReference type="CDD" id="cd00130">
    <property type="entry name" value="PAS"/>
    <property type="match status" value="1"/>
</dbReference>
<dbReference type="InterPro" id="IPR001633">
    <property type="entry name" value="EAL_dom"/>
</dbReference>
<dbReference type="GO" id="GO:0071111">
    <property type="term" value="F:cyclic-guanylate-specific phosphodiesterase activity"/>
    <property type="evidence" value="ECO:0007669"/>
    <property type="project" value="InterPro"/>
</dbReference>
<dbReference type="Proteomes" id="UP000006461">
    <property type="component" value="Chromosome"/>
</dbReference>
<evidence type="ECO:0000259" key="1">
    <source>
        <dbReference type="PROSITE" id="PS50112"/>
    </source>
</evidence>
<name>I4EVM3_MODI5</name>
<feature type="domain" description="EAL" evidence="2">
    <location>
        <begin position="182"/>
        <end position="427"/>
    </location>
</feature>
<gene>
    <name evidence="3" type="ordered locus">MODMU_2001</name>
</gene>
<dbReference type="Pfam" id="PF08447">
    <property type="entry name" value="PAS_3"/>
    <property type="match status" value="1"/>
</dbReference>
<dbReference type="SMART" id="SM00091">
    <property type="entry name" value="PAS"/>
    <property type="match status" value="1"/>
</dbReference>
<dbReference type="KEGG" id="mmar:MODMU_2001"/>
<dbReference type="AlphaFoldDB" id="I4EVM3"/>
<dbReference type="Pfam" id="PF00563">
    <property type="entry name" value="EAL"/>
    <property type="match status" value="1"/>
</dbReference>
<dbReference type="InterPro" id="IPR035965">
    <property type="entry name" value="PAS-like_dom_sf"/>
</dbReference>
<dbReference type="Gene3D" id="3.30.450.20">
    <property type="entry name" value="PAS domain"/>
    <property type="match status" value="1"/>
</dbReference>
<dbReference type="SUPFAM" id="SSF55785">
    <property type="entry name" value="PYP-like sensor domain (PAS domain)"/>
    <property type="match status" value="1"/>
</dbReference>
<dbReference type="CDD" id="cd01948">
    <property type="entry name" value="EAL"/>
    <property type="match status" value="1"/>
</dbReference>
<organism evidence="3 4">
    <name type="scientific">Modestobacter italicus (strain DSM 44449 / CECT 9708 / BC 501)</name>
    <dbReference type="NCBI Taxonomy" id="2732864"/>
    <lineage>
        <taxon>Bacteria</taxon>
        <taxon>Bacillati</taxon>
        <taxon>Actinomycetota</taxon>
        <taxon>Actinomycetes</taxon>
        <taxon>Geodermatophilales</taxon>
        <taxon>Geodermatophilaceae</taxon>
        <taxon>Modestobacter</taxon>
    </lineage>
</organism>
<dbReference type="Gene3D" id="3.20.20.450">
    <property type="entry name" value="EAL domain"/>
    <property type="match status" value="1"/>
</dbReference>
<dbReference type="SUPFAM" id="SSF141868">
    <property type="entry name" value="EAL domain-like"/>
    <property type="match status" value="1"/>
</dbReference>
<dbReference type="InterPro" id="IPR000014">
    <property type="entry name" value="PAS"/>
</dbReference>
<evidence type="ECO:0000313" key="3">
    <source>
        <dbReference type="EMBL" id="CCH87436.1"/>
    </source>
</evidence>
<dbReference type="eggNOG" id="COG2200">
    <property type="taxonomic scope" value="Bacteria"/>
</dbReference>
<dbReference type="InterPro" id="IPR013655">
    <property type="entry name" value="PAS_fold_3"/>
</dbReference>
<dbReference type="SMART" id="SM00052">
    <property type="entry name" value="EAL"/>
    <property type="match status" value="1"/>
</dbReference>